<gene>
    <name evidence="1" type="ORF">GO495_16740</name>
</gene>
<dbReference type="RefSeq" id="WP_157300867.1">
    <property type="nucleotide sequence ID" value="NZ_BAAAZB010000005.1"/>
</dbReference>
<organism evidence="1 2">
    <name type="scientific">Chitinophaga oryziterrae</name>
    <dbReference type="NCBI Taxonomy" id="1031224"/>
    <lineage>
        <taxon>Bacteria</taxon>
        <taxon>Pseudomonadati</taxon>
        <taxon>Bacteroidota</taxon>
        <taxon>Chitinophagia</taxon>
        <taxon>Chitinophagales</taxon>
        <taxon>Chitinophagaceae</taxon>
        <taxon>Chitinophaga</taxon>
    </lineage>
</organism>
<comment type="caution">
    <text evidence="1">The sequence shown here is derived from an EMBL/GenBank/DDBJ whole genome shotgun (WGS) entry which is preliminary data.</text>
</comment>
<dbReference type="OrthoDB" id="517603at2"/>
<name>A0A6N8JAI1_9BACT</name>
<dbReference type="AlphaFoldDB" id="A0A6N8JAI1"/>
<protein>
    <submittedName>
        <fullName evidence="1">Uncharacterized protein</fullName>
    </submittedName>
</protein>
<dbReference type="EMBL" id="WRXO01000004">
    <property type="protein sequence ID" value="MVT42240.1"/>
    <property type="molecule type" value="Genomic_DNA"/>
</dbReference>
<evidence type="ECO:0000313" key="2">
    <source>
        <dbReference type="Proteomes" id="UP000468388"/>
    </source>
</evidence>
<reference evidence="1 2" key="1">
    <citation type="submission" date="2019-12" db="EMBL/GenBank/DDBJ databases">
        <title>The draft genomic sequence of strain Chitinophaga oryziterrae JCM 16595.</title>
        <authorList>
            <person name="Zhang X."/>
        </authorList>
    </citation>
    <scope>NUCLEOTIDE SEQUENCE [LARGE SCALE GENOMIC DNA]</scope>
    <source>
        <strain evidence="1 2">JCM 16595</strain>
    </source>
</reference>
<accession>A0A6N8JAI1</accession>
<evidence type="ECO:0000313" key="1">
    <source>
        <dbReference type="EMBL" id="MVT42240.1"/>
    </source>
</evidence>
<sequence>MALAILQWESADSHDFRFKIDIGTNTFYRFKIGKSVIDRAGIKWVDEISKETPFRQKTKLTFLGDSEEEVRLPKNYFDSENCYVQLLSAKDAQGTSPAVSKVIRIPMGLQRINTGRLNPLTRASSITMSYTDFNPVRNISHDVQYLAHQSSIEDILGSLVKAVLPTAIGMLNPAAGNSSGGAGAGAAASASGGAAHGDTSSLLTSLLGALIKAVAPNIPGLSGQQSIQEEHNRFQKPQAINNQFSRPFVFGIDDALLATLAGPIIKQGMELLPQLINAANQHKLQTLQANNQLMTTLAGDVQRRLMLQQLMQNQPASAAPAIDPAVLAQLIAQLQAAPPAAPAPPVATAHSLSVNQNAYTLSNGLILTFESLKLSSSNGKDVLLLQLTDRMLFKIKLNVSQAPKKPLPKAIYTFYFKDPATKQLLFEKTFKKKDIQANTIIEFEFMKSELSNMPLHKNIEVFAEMRWRTASEKEYKAIGNTPVVFVQNYFVQSQGEAVSGEKELSDMKVYRSFWNKIWQSPSLGKSRSLWELKVDARYTVSLSADHTANGVTGTKLSMDEKDPDSIKDITSGRLKAGIELSITELNKLLDGWDGSAPLDDEKLSAIRNADFAASNTAETIYNIELKGRSYEQGMIWVVPVFRLFEITLGKVESLTPEGYVNQVSSTKVKFPLPVSVRILGIKSNKQ</sequence>
<dbReference type="Proteomes" id="UP000468388">
    <property type="component" value="Unassembled WGS sequence"/>
</dbReference>
<proteinExistence type="predicted"/>
<keyword evidence="2" id="KW-1185">Reference proteome</keyword>